<dbReference type="Gene3D" id="3.40.1340.10">
    <property type="entry name" value="RNA polymerase, Rpb5, N-terminal domain"/>
    <property type="match status" value="1"/>
</dbReference>
<proteinExistence type="predicted"/>
<name>A0A2P2Q2B8_RHIMU</name>
<reference evidence="1" key="1">
    <citation type="submission" date="2018-02" db="EMBL/GenBank/DDBJ databases">
        <title>Rhizophora mucronata_Transcriptome.</title>
        <authorList>
            <person name="Meera S.P."/>
            <person name="Sreeshan A."/>
            <person name="Augustine A."/>
        </authorList>
    </citation>
    <scope>NUCLEOTIDE SEQUENCE</scope>
    <source>
        <tissue evidence="1">Leaf</tissue>
    </source>
</reference>
<dbReference type="GO" id="GO:0003677">
    <property type="term" value="F:DNA binding"/>
    <property type="evidence" value="ECO:0007669"/>
    <property type="project" value="InterPro"/>
</dbReference>
<sequence length="60" mass="6558">MGANNTNLAAVRGIYGQILQKGSLQGLILILQSKVNHFARKALAEFPFKVEIFHVSHPLG</sequence>
<dbReference type="SUPFAM" id="SSF53036">
    <property type="entry name" value="Eukaryotic RPB5 N-terminal domain"/>
    <property type="match status" value="1"/>
</dbReference>
<dbReference type="GO" id="GO:0003899">
    <property type="term" value="F:DNA-directed RNA polymerase activity"/>
    <property type="evidence" value="ECO:0007669"/>
    <property type="project" value="InterPro"/>
</dbReference>
<evidence type="ECO:0000313" key="1">
    <source>
        <dbReference type="EMBL" id="MBX61079.1"/>
    </source>
</evidence>
<dbReference type="EMBL" id="GGEC01080595">
    <property type="protein sequence ID" value="MBX61079.1"/>
    <property type="molecule type" value="Transcribed_RNA"/>
</dbReference>
<protein>
    <submittedName>
        <fullName evidence="1">Uncharacterized protein</fullName>
    </submittedName>
</protein>
<dbReference type="AlphaFoldDB" id="A0A2P2Q2B8"/>
<accession>A0A2P2Q2B8</accession>
<organism evidence="1">
    <name type="scientific">Rhizophora mucronata</name>
    <name type="common">Asiatic mangrove</name>
    <dbReference type="NCBI Taxonomy" id="61149"/>
    <lineage>
        <taxon>Eukaryota</taxon>
        <taxon>Viridiplantae</taxon>
        <taxon>Streptophyta</taxon>
        <taxon>Embryophyta</taxon>
        <taxon>Tracheophyta</taxon>
        <taxon>Spermatophyta</taxon>
        <taxon>Magnoliopsida</taxon>
        <taxon>eudicotyledons</taxon>
        <taxon>Gunneridae</taxon>
        <taxon>Pentapetalae</taxon>
        <taxon>rosids</taxon>
        <taxon>fabids</taxon>
        <taxon>Malpighiales</taxon>
        <taxon>Rhizophoraceae</taxon>
        <taxon>Rhizophora</taxon>
    </lineage>
</organism>
<dbReference type="InterPro" id="IPR036710">
    <property type="entry name" value="RNA_pol_Rpb5_N_sf"/>
</dbReference>
<dbReference type="GO" id="GO:0006351">
    <property type="term" value="P:DNA-templated transcription"/>
    <property type="evidence" value="ECO:0007669"/>
    <property type="project" value="InterPro"/>
</dbReference>